<dbReference type="InterPro" id="IPR051052">
    <property type="entry name" value="Diverse_substrate_MTase"/>
</dbReference>
<dbReference type="SUPFAM" id="SSF53335">
    <property type="entry name" value="S-adenosyl-L-methionine-dependent methyltransferases"/>
    <property type="match status" value="1"/>
</dbReference>
<dbReference type="Gene3D" id="3.40.50.150">
    <property type="entry name" value="Vaccinia Virus protein VP39"/>
    <property type="match status" value="1"/>
</dbReference>
<proteinExistence type="predicted"/>
<dbReference type="CDD" id="cd02440">
    <property type="entry name" value="AdoMet_MTases"/>
    <property type="match status" value="1"/>
</dbReference>
<evidence type="ECO:0000256" key="2">
    <source>
        <dbReference type="ARBA" id="ARBA00022679"/>
    </source>
</evidence>
<organism evidence="4 5">
    <name type="scientific">Yaniella flava</name>
    <dbReference type="NCBI Taxonomy" id="287930"/>
    <lineage>
        <taxon>Bacteria</taxon>
        <taxon>Bacillati</taxon>
        <taxon>Actinomycetota</taxon>
        <taxon>Actinomycetes</taxon>
        <taxon>Micrococcales</taxon>
        <taxon>Micrococcaceae</taxon>
        <taxon>Yaniella</taxon>
    </lineage>
</organism>
<comment type="caution">
    <text evidence="4">The sequence shown here is derived from an EMBL/GenBank/DDBJ whole genome shotgun (WGS) entry which is preliminary data.</text>
</comment>
<dbReference type="EMBL" id="BAAAMN010000029">
    <property type="protein sequence ID" value="GAA2037176.1"/>
    <property type="molecule type" value="Genomic_DNA"/>
</dbReference>
<dbReference type="InterPro" id="IPR041698">
    <property type="entry name" value="Methyltransf_25"/>
</dbReference>
<dbReference type="Proteomes" id="UP001501461">
    <property type="component" value="Unassembled WGS sequence"/>
</dbReference>
<accession>A0ABN2UGK7</accession>
<sequence length="259" mass="29329">MHTRSTRPVTLSQDTRHRYGQAFDTDQADLYHGVRPGYQTEIVEFLTDEAPGLAIDLGAGTGKFSATLLASGWDVVAVDPAANMLAVLADQHPETTTIVSAVEALDTAPWSQRADLVVAAQAWHWIDTPQGSQKVIELLSTTGVFGVVHHQIDTSIPWVLRLCKIMHSGDIHPIEHPPHVSSAFRRPVGQWWHWEQELGVEQVHQLMMTRAYYLRATEKQRQRMHDNLRWYLLEYLGYAQSSTIRIPYVTAAWRMQRAS</sequence>
<protein>
    <submittedName>
        <fullName evidence="4">Class I SAM-dependent methyltransferase</fullName>
    </submittedName>
</protein>
<dbReference type="InterPro" id="IPR029063">
    <property type="entry name" value="SAM-dependent_MTases_sf"/>
</dbReference>
<dbReference type="PANTHER" id="PTHR44942">
    <property type="entry name" value="METHYLTRANSF_11 DOMAIN-CONTAINING PROTEIN"/>
    <property type="match status" value="1"/>
</dbReference>
<evidence type="ECO:0000256" key="1">
    <source>
        <dbReference type="ARBA" id="ARBA00022603"/>
    </source>
</evidence>
<name>A0ABN2UGK7_9MICC</name>
<keyword evidence="1 4" id="KW-0489">Methyltransferase</keyword>
<evidence type="ECO:0000313" key="4">
    <source>
        <dbReference type="EMBL" id="GAA2037176.1"/>
    </source>
</evidence>
<dbReference type="PANTHER" id="PTHR44942:SF4">
    <property type="entry name" value="METHYLTRANSFERASE TYPE 11 DOMAIN-CONTAINING PROTEIN"/>
    <property type="match status" value="1"/>
</dbReference>
<evidence type="ECO:0000313" key="5">
    <source>
        <dbReference type="Proteomes" id="UP001501461"/>
    </source>
</evidence>
<dbReference type="GO" id="GO:0008168">
    <property type="term" value="F:methyltransferase activity"/>
    <property type="evidence" value="ECO:0007669"/>
    <property type="project" value="UniProtKB-KW"/>
</dbReference>
<gene>
    <name evidence="4" type="ORF">GCM10009720_17220</name>
</gene>
<keyword evidence="2" id="KW-0808">Transferase</keyword>
<keyword evidence="5" id="KW-1185">Reference proteome</keyword>
<dbReference type="GO" id="GO:0032259">
    <property type="term" value="P:methylation"/>
    <property type="evidence" value="ECO:0007669"/>
    <property type="project" value="UniProtKB-KW"/>
</dbReference>
<feature type="domain" description="Methyltransferase" evidence="3">
    <location>
        <begin position="55"/>
        <end position="135"/>
    </location>
</feature>
<reference evidence="4 5" key="1">
    <citation type="journal article" date="2019" name="Int. J. Syst. Evol. Microbiol.">
        <title>The Global Catalogue of Microorganisms (GCM) 10K type strain sequencing project: providing services to taxonomists for standard genome sequencing and annotation.</title>
        <authorList>
            <consortium name="The Broad Institute Genomics Platform"/>
            <consortium name="The Broad Institute Genome Sequencing Center for Infectious Disease"/>
            <person name="Wu L."/>
            <person name="Ma J."/>
        </authorList>
    </citation>
    <scope>NUCLEOTIDE SEQUENCE [LARGE SCALE GENOMIC DNA]</scope>
    <source>
        <strain evidence="4 5">JCM 13595</strain>
    </source>
</reference>
<dbReference type="RefSeq" id="WP_343957606.1">
    <property type="nucleotide sequence ID" value="NZ_BAAAMN010000029.1"/>
</dbReference>
<evidence type="ECO:0000259" key="3">
    <source>
        <dbReference type="Pfam" id="PF13649"/>
    </source>
</evidence>
<dbReference type="Pfam" id="PF13649">
    <property type="entry name" value="Methyltransf_25"/>
    <property type="match status" value="1"/>
</dbReference>